<protein>
    <submittedName>
        <fullName evidence="2">PP2C family serine/threonine-protein phosphatase</fullName>
    </submittedName>
</protein>
<evidence type="ECO:0000259" key="1">
    <source>
        <dbReference type="PROSITE" id="PS51746"/>
    </source>
</evidence>
<feature type="domain" description="PPM-type phosphatase" evidence="1">
    <location>
        <begin position="10"/>
        <end position="261"/>
    </location>
</feature>
<dbReference type="InterPro" id="IPR001932">
    <property type="entry name" value="PPM-type_phosphatase-like_dom"/>
</dbReference>
<comment type="caution">
    <text evidence="2">The sequence shown here is derived from an EMBL/GenBank/DDBJ whole genome shotgun (WGS) entry which is preliminary data.</text>
</comment>
<reference evidence="3" key="1">
    <citation type="journal article" date="2019" name="Int. J. Syst. Evol. Microbiol.">
        <title>The Global Catalogue of Microorganisms (GCM) 10K type strain sequencing project: providing services to taxonomists for standard genome sequencing and annotation.</title>
        <authorList>
            <consortium name="The Broad Institute Genomics Platform"/>
            <consortium name="The Broad Institute Genome Sequencing Center for Infectious Disease"/>
            <person name="Wu L."/>
            <person name="Ma J."/>
        </authorList>
    </citation>
    <scope>NUCLEOTIDE SEQUENCE [LARGE SCALE GENOMIC DNA]</scope>
    <source>
        <strain evidence="3">CCUG 53270</strain>
    </source>
</reference>
<proteinExistence type="predicted"/>
<name>A0ABW3UFG3_9BACL</name>
<dbReference type="PROSITE" id="PS51746">
    <property type="entry name" value="PPM_2"/>
    <property type="match status" value="1"/>
</dbReference>
<accession>A0ABW3UFG3</accession>
<dbReference type="Gene3D" id="3.60.40.10">
    <property type="entry name" value="PPM-type phosphatase domain"/>
    <property type="match status" value="1"/>
</dbReference>
<dbReference type="CDD" id="cd00143">
    <property type="entry name" value="PP2Cc"/>
    <property type="match status" value="1"/>
</dbReference>
<dbReference type="SUPFAM" id="SSF81606">
    <property type="entry name" value="PP2C-like"/>
    <property type="match status" value="1"/>
</dbReference>
<evidence type="ECO:0000313" key="3">
    <source>
        <dbReference type="Proteomes" id="UP001597180"/>
    </source>
</evidence>
<dbReference type="InterPro" id="IPR036457">
    <property type="entry name" value="PPM-type-like_dom_sf"/>
</dbReference>
<dbReference type="EMBL" id="JBHTLU010000012">
    <property type="protein sequence ID" value="MFD1219698.1"/>
    <property type="molecule type" value="Genomic_DNA"/>
</dbReference>
<keyword evidence="3" id="KW-1185">Reference proteome</keyword>
<evidence type="ECO:0000313" key="2">
    <source>
        <dbReference type="EMBL" id="MFD1219698.1"/>
    </source>
</evidence>
<dbReference type="SMART" id="SM00331">
    <property type="entry name" value="PP2C_SIG"/>
    <property type="match status" value="1"/>
</dbReference>
<dbReference type="Pfam" id="PF13672">
    <property type="entry name" value="PP2C_2"/>
    <property type="match status" value="1"/>
</dbReference>
<sequence length="295" mass="34229">MRTTFAVHWHYGIATHSGWFRMMNDDRSLLRIGTTEQGDPYAVAVIADGVGGIGDGSRASDAAMDHVRHWLDNQLPKLLKTARLRGAFIQSTKKLLHEINVSLLEMGNHAGSQMSTTLTLLFLLNETYILCHIGDCRVYYFHRQRLKQLTKDHSWVAEQVRKRKMTPKQARKHPHRHVLLQCLGVQKELNIQYRSGFYSPNSLFLLCTDGLYDRMSHSKIEYFLKDNDSSDLNLQQVSDLLVDKALDQRANDNISVLLLSPLNRPLTLLQRIRDRLKHCDYLFPADWRKWYNKRS</sequence>
<gene>
    <name evidence="2" type="ORF">ACFQ4B_06185</name>
</gene>
<dbReference type="RefSeq" id="WP_345594762.1">
    <property type="nucleotide sequence ID" value="NZ_BAABJG010000055.1"/>
</dbReference>
<organism evidence="2 3">
    <name type="scientific">Paenibacillus vulneris</name>
    <dbReference type="NCBI Taxonomy" id="1133364"/>
    <lineage>
        <taxon>Bacteria</taxon>
        <taxon>Bacillati</taxon>
        <taxon>Bacillota</taxon>
        <taxon>Bacilli</taxon>
        <taxon>Bacillales</taxon>
        <taxon>Paenibacillaceae</taxon>
        <taxon>Paenibacillus</taxon>
    </lineage>
</organism>
<dbReference type="SMART" id="SM00332">
    <property type="entry name" value="PP2Cc"/>
    <property type="match status" value="1"/>
</dbReference>
<dbReference type="Proteomes" id="UP001597180">
    <property type="component" value="Unassembled WGS sequence"/>
</dbReference>